<dbReference type="PANTHER" id="PTHR46696">
    <property type="entry name" value="P450, PUTATIVE (EUROFUNG)-RELATED"/>
    <property type="match status" value="1"/>
</dbReference>
<gene>
    <name evidence="3" type="ORF">ACFSKW_20405</name>
</gene>
<name>A0ABW4SW10_9ACTN</name>
<evidence type="ECO:0000313" key="4">
    <source>
        <dbReference type="Proteomes" id="UP001597368"/>
    </source>
</evidence>
<evidence type="ECO:0000313" key="3">
    <source>
        <dbReference type="EMBL" id="MFD1933827.1"/>
    </source>
</evidence>
<dbReference type="Proteomes" id="UP001597368">
    <property type="component" value="Unassembled WGS sequence"/>
</dbReference>
<accession>A0ABW4SW10</accession>
<evidence type="ECO:0000256" key="1">
    <source>
        <dbReference type="ARBA" id="ARBA00010617"/>
    </source>
</evidence>
<keyword evidence="4" id="KW-1185">Reference proteome</keyword>
<dbReference type="EMBL" id="JBHUFV010000033">
    <property type="protein sequence ID" value="MFD1933827.1"/>
    <property type="molecule type" value="Genomic_DNA"/>
</dbReference>
<protein>
    <submittedName>
        <fullName evidence="3">Cytochrome P450</fullName>
    </submittedName>
</protein>
<dbReference type="Pfam" id="PF00067">
    <property type="entry name" value="p450"/>
    <property type="match status" value="1"/>
</dbReference>
<dbReference type="Gene3D" id="1.10.630.10">
    <property type="entry name" value="Cytochrome P450"/>
    <property type="match status" value="1"/>
</dbReference>
<dbReference type="PANTHER" id="PTHR46696:SF1">
    <property type="entry name" value="CYTOCHROME P450 YJIB-RELATED"/>
    <property type="match status" value="1"/>
</dbReference>
<comment type="caution">
    <text evidence="3">The sequence shown here is derived from an EMBL/GenBank/DDBJ whole genome shotgun (WGS) entry which is preliminary data.</text>
</comment>
<reference evidence="4" key="1">
    <citation type="journal article" date="2019" name="Int. J. Syst. Evol. Microbiol.">
        <title>The Global Catalogue of Microorganisms (GCM) 10K type strain sequencing project: providing services to taxonomists for standard genome sequencing and annotation.</title>
        <authorList>
            <consortium name="The Broad Institute Genomics Platform"/>
            <consortium name="The Broad Institute Genome Sequencing Center for Infectious Disease"/>
            <person name="Wu L."/>
            <person name="Ma J."/>
        </authorList>
    </citation>
    <scope>NUCLEOTIDE SEQUENCE [LARGE SCALE GENOMIC DNA]</scope>
    <source>
        <strain evidence="4">ICMP 6774ER</strain>
    </source>
</reference>
<dbReference type="InterPro" id="IPR036396">
    <property type="entry name" value="Cyt_P450_sf"/>
</dbReference>
<proteinExistence type="inferred from homology"/>
<evidence type="ECO:0000256" key="2">
    <source>
        <dbReference type="SAM" id="MobiDB-lite"/>
    </source>
</evidence>
<feature type="region of interest" description="Disordered" evidence="2">
    <location>
        <begin position="197"/>
        <end position="216"/>
    </location>
</feature>
<feature type="compositionally biased region" description="Polar residues" evidence="2">
    <location>
        <begin position="197"/>
        <end position="206"/>
    </location>
</feature>
<comment type="similarity">
    <text evidence="1">Belongs to the cytochrome P450 family.</text>
</comment>
<dbReference type="PRINTS" id="PR00359">
    <property type="entry name" value="BP450"/>
</dbReference>
<dbReference type="InterPro" id="IPR001128">
    <property type="entry name" value="Cyt_P450"/>
</dbReference>
<sequence length="391" mass="43405">MSTFTESITLDQLNEDPYPIYARLRKEEPVAFLPAINQWMVTRWDDVVTVVSRPQSFTTHFPQSLVARVCGQGNMLGTEGDAHAELRACVDVDYSTETVHRFFADDVRRLAEKYVETIAGRGEAELKRDYLGPIAVLSEAKVLGLDQVDPEIFLRWSRGLNTGITNFEGDPAMQKLGEDTAAEINRALTPTVERYTKSPNQSTLSNLIHAGRPPENPRTLEEVLPTLRLVMSAIEEPSIAASYALLGLFGNPEQYAAVKADFSLLPPAVHEALRWISPVGALMRSAPGEVTLAGVTLPAGAPVAAIVASANRDEGVFDDPDRFDLHRPLHPHVSLGYARHRCLAIDFVPEIVRISLEVLLERLPGLRADADRPPAFHGWRYRHPDSLHVRW</sequence>
<dbReference type="InterPro" id="IPR002397">
    <property type="entry name" value="Cyt_P450_B"/>
</dbReference>
<dbReference type="SUPFAM" id="SSF48264">
    <property type="entry name" value="Cytochrome P450"/>
    <property type="match status" value="1"/>
</dbReference>
<dbReference type="RefSeq" id="WP_379573866.1">
    <property type="nucleotide sequence ID" value="NZ_JBHUFV010000033.1"/>
</dbReference>
<organism evidence="3 4">
    <name type="scientific">Nonomuraea mangrovi</name>
    <dbReference type="NCBI Taxonomy" id="2316207"/>
    <lineage>
        <taxon>Bacteria</taxon>
        <taxon>Bacillati</taxon>
        <taxon>Actinomycetota</taxon>
        <taxon>Actinomycetes</taxon>
        <taxon>Streptosporangiales</taxon>
        <taxon>Streptosporangiaceae</taxon>
        <taxon>Nonomuraea</taxon>
    </lineage>
</organism>